<dbReference type="HOGENOM" id="CLU_069111_0_0_6"/>
<dbReference type="GO" id="GO:0016491">
    <property type="term" value="F:oxidoreductase activity"/>
    <property type="evidence" value="ECO:0007669"/>
    <property type="project" value="UniProtKB-KW"/>
</dbReference>
<dbReference type="PATRIC" id="fig|312309.11.peg.3236"/>
<dbReference type="Pfam" id="PF14027">
    <property type="entry name" value="Questin_oxidase"/>
    <property type="match status" value="1"/>
</dbReference>
<dbReference type="PANTHER" id="PTHR35870">
    <property type="entry name" value="PROTEIN, PUTATIVE (AFU_ORTHOLOGUE AFUA_5G03330)-RELATED"/>
    <property type="match status" value="1"/>
</dbReference>
<keyword evidence="3" id="KW-1185">Reference proteome</keyword>
<dbReference type="EMBL" id="CP000021">
    <property type="protein sequence ID" value="AAW87701.1"/>
    <property type="molecule type" value="Genomic_DNA"/>
</dbReference>
<accession>Q5DZU5</accession>
<dbReference type="EnsemblBacteria" id="AAW87701">
    <property type="protein sequence ID" value="AAW87701"/>
    <property type="gene ID" value="VF_A0631"/>
</dbReference>
<dbReference type="PANTHER" id="PTHR35870:SF1">
    <property type="entry name" value="PROTEIN, PUTATIVE (AFU_ORTHOLOGUE AFUA_5G03330)-RELATED"/>
    <property type="match status" value="1"/>
</dbReference>
<organism evidence="2 3">
    <name type="scientific">Aliivibrio fischeri (strain ATCC 700601 / ES114)</name>
    <name type="common">Vibrio fischeri</name>
    <dbReference type="NCBI Taxonomy" id="312309"/>
    <lineage>
        <taxon>Bacteria</taxon>
        <taxon>Pseudomonadati</taxon>
        <taxon>Pseudomonadota</taxon>
        <taxon>Gammaproteobacteria</taxon>
        <taxon>Vibrionales</taxon>
        <taxon>Vibrionaceae</taxon>
        <taxon>Aliivibrio</taxon>
    </lineage>
</organism>
<evidence type="ECO:0000256" key="1">
    <source>
        <dbReference type="ARBA" id="ARBA00023002"/>
    </source>
</evidence>
<keyword evidence="1" id="KW-0560">Oxidoreductase</keyword>
<reference evidence="2 3" key="1">
    <citation type="journal article" date="2005" name="Proc. Natl. Acad. Sci. U.S.A.">
        <title>Complete genome sequence of Vibrio fischeri: a symbiotic bacterium with pathogenic congeners.</title>
        <authorList>
            <person name="Ruby E.G."/>
            <person name="Urbanowski M."/>
            <person name="Campbell J."/>
            <person name="Dunn A."/>
            <person name="Faini M."/>
            <person name="Gunsalus R."/>
            <person name="Lostroh P."/>
            <person name="Lupp C."/>
            <person name="McCann J."/>
            <person name="Millikan D."/>
            <person name="Schaefer A."/>
            <person name="Stabb E."/>
            <person name="Stevens A."/>
            <person name="Visick K."/>
            <person name="Whistler C."/>
            <person name="Greenberg E.P."/>
        </authorList>
    </citation>
    <scope>NUCLEOTIDE SEQUENCE [LARGE SCALE GENOMIC DNA]</scope>
    <source>
        <strain evidence="3">ATCC 700601 / ES114</strain>
    </source>
</reference>
<reference evidence="2 3" key="2">
    <citation type="journal article" date="2008" name="BMC Genomics">
        <title>Comparative genomics-based investigation of resequencing targets in Vibrio fischeri: focus on point miscalls and artefactual expansions.</title>
        <authorList>
            <person name="Mandel M.J."/>
            <person name="Stabb E.V."/>
            <person name="Ruby E.G."/>
        </authorList>
    </citation>
    <scope>NUCLEOTIDE SEQUENCE [LARGE SCALE GENOMIC DNA]</scope>
    <source>
        <strain evidence="3">ATCC 700601 / ES114</strain>
    </source>
</reference>
<dbReference type="KEGG" id="vfi:VF_A0631"/>
<dbReference type="AlphaFoldDB" id="Q5DZU5"/>
<dbReference type="InterPro" id="IPR025337">
    <property type="entry name" value="Questin_oxidase-like"/>
</dbReference>
<dbReference type="STRING" id="312309.VF_A0631"/>
<dbReference type="eggNOG" id="ENOG5032R1X">
    <property type="taxonomic scope" value="Bacteria"/>
</dbReference>
<gene>
    <name evidence="2" type="ordered locus">VF_A0631</name>
</gene>
<protein>
    <submittedName>
        <fullName evidence="2">Uncharacterized protein</fullName>
    </submittedName>
</protein>
<dbReference type="OrthoDB" id="6457937at2"/>
<dbReference type="Proteomes" id="UP000000537">
    <property type="component" value="Chromosome II"/>
</dbReference>
<dbReference type="RefSeq" id="WP_011263469.1">
    <property type="nucleotide sequence ID" value="NC_006841.2"/>
</dbReference>
<name>Q5DZU5_ALIF1</name>
<sequence>MLNQLLERAQCYDIETKVEGITNHLPMALIALDRLGATPERLDEYFLSYSEKLKPFQCSAYDQDFNWLEHLGDKDKFNVYLSFYFDQISLLGIKLALSKYINRLIQGCAASAFHALIRLSYGIIQENHKEIAFGLAHMSSHFMPLPVPIQVNTKPESVINNALRAFSKYVAVGDSVTKRITDISTKPEYSSVNYYPAGLTLRACSKLFSKLYLQSHDFTVLHTVTSCHAMRVLLPYIDDKDTALKSYWSASLVAILSIKDLKFNLIIEGEYLGNLDVQTVINSNNDHTIKLVFSCIEEYKHYNDVNYLKILSSKLKA</sequence>
<proteinExistence type="predicted"/>
<evidence type="ECO:0000313" key="2">
    <source>
        <dbReference type="EMBL" id="AAW87701.1"/>
    </source>
</evidence>
<dbReference type="GeneID" id="54165954"/>
<evidence type="ECO:0000313" key="3">
    <source>
        <dbReference type="Proteomes" id="UP000000537"/>
    </source>
</evidence>